<dbReference type="KEGG" id="cbr:CBG_22688"/>
<dbReference type="WormBase" id="CBG22688">
    <property type="protein sequence ID" value="CBP37069"/>
    <property type="gene ID" value="WBGene00041197"/>
</dbReference>
<reference evidence="1 2" key="1">
    <citation type="journal article" date="2003" name="PLoS Biol.">
        <title>The genome sequence of Caenorhabditis briggsae: a platform for comparative genomics.</title>
        <authorList>
            <person name="Stein L.D."/>
            <person name="Bao Z."/>
            <person name="Blasiar D."/>
            <person name="Blumenthal T."/>
            <person name="Brent M.R."/>
            <person name="Chen N."/>
            <person name="Chinwalla A."/>
            <person name="Clarke L."/>
            <person name="Clee C."/>
            <person name="Coghlan A."/>
            <person name="Coulson A."/>
            <person name="D'Eustachio P."/>
            <person name="Fitch D.H."/>
            <person name="Fulton L.A."/>
            <person name="Fulton R.E."/>
            <person name="Griffiths-Jones S."/>
            <person name="Harris T.W."/>
            <person name="Hillier L.W."/>
            <person name="Kamath R."/>
            <person name="Kuwabara P.E."/>
            <person name="Mardis E.R."/>
            <person name="Marra M.A."/>
            <person name="Miner T.L."/>
            <person name="Minx P."/>
            <person name="Mullikin J.C."/>
            <person name="Plumb R.W."/>
            <person name="Rogers J."/>
            <person name="Schein J.E."/>
            <person name="Sohrmann M."/>
            <person name="Spieth J."/>
            <person name="Stajich J.E."/>
            <person name="Wei C."/>
            <person name="Willey D."/>
            <person name="Wilson R.K."/>
            <person name="Durbin R."/>
            <person name="Waterston R.H."/>
        </authorList>
    </citation>
    <scope>NUCLEOTIDE SEQUENCE [LARGE SCALE GENOMIC DNA]</scope>
    <source>
        <strain evidence="1 2">AF16</strain>
    </source>
</reference>
<evidence type="ECO:0000313" key="2">
    <source>
        <dbReference type="Proteomes" id="UP000008549"/>
    </source>
</evidence>
<name>A8Y2Y5_CAEBR</name>
<reference evidence="1 2" key="2">
    <citation type="journal article" date="2011" name="PLoS Genet.">
        <title>Caenorhabditis briggsae recombinant inbred line genotypes reveal inter-strain incompatibility and the evolution of recombination.</title>
        <authorList>
            <person name="Ross J.A."/>
            <person name="Koboldt D.C."/>
            <person name="Staisch J.E."/>
            <person name="Chamberlin H.M."/>
            <person name="Gupta B.P."/>
            <person name="Miller R.D."/>
            <person name="Baird S.E."/>
            <person name="Haag E.S."/>
        </authorList>
    </citation>
    <scope>NUCLEOTIDE SEQUENCE [LARGE SCALE GENOMIC DNA]</scope>
    <source>
        <strain evidence="1 2">AF16</strain>
    </source>
</reference>
<dbReference type="Proteomes" id="UP000008549">
    <property type="component" value="Unassembled WGS sequence"/>
</dbReference>
<dbReference type="AlphaFoldDB" id="A8Y2Y5"/>
<dbReference type="CTD" id="8587455"/>
<dbReference type="InterPro" id="IPR021942">
    <property type="entry name" value="DUF3557"/>
</dbReference>
<proteinExistence type="predicted"/>
<dbReference type="InParanoid" id="A8Y2Y5"/>
<organism evidence="1 2">
    <name type="scientific">Caenorhabditis briggsae</name>
    <dbReference type="NCBI Taxonomy" id="6238"/>
    <lineage>
        <taxon>Eukaryota</taxon>
        <taxon>Metazoa</taxon>
        <taxon>Ecdysozoa</taxon>
        <taxon>Nematoda</taxon>
        <taxon>Chromadorea</taxon>
        <taxon>Rhabditida</taxon>
        <taxon>Rhabditina</taxon>
        <taxon>Rhabditomorpha</taxon>
        <taxon>Rhabditoidea</taxon>
        <taxon>Rhabditidae</taxon>
        <taxon>Peloderinae</taxon>
        <taxon>Caenorhabditis</taxon>
    </lineage>
</organism>
<dbReference type="PANTHER" id="PTHR31379">
    <property type="entry name" value="F-BOX C PROTEIN-RELATED-RELATED"/>
    <property type="match status" value="1"/>
</dbReference>
<dbReference type="Pfam" id="PF12078">
    <property type="entry name" value="DUF3557"/>
    <property type="match status" value="1"/>
</dbReference>
<dbReference type="EMBL" id="HE601156">
    <property type="protein sequence ID" value="CAP39226.2"/>
    <property type="molecule type" value="Genomic_DNA"/>
</dbReference>
<dbReference type="RefSeq" id="XP_002645456.2">
    <property type="nucleotide sequence ID" value="XM_002645410.2"/>
</dbReference>
<accession>A8Y2Y5</accession>
<evidence type="ECO:0000313" key="3">
    <source>
        <dbReference type="WormBase" id="CBG22688"/>
    </source>
</evidence>
<dbReference type="HOGENOM" id="CLU_1305839_0_0_1"/>
<dbReference type="GeneID" id="8587455"/>
<keyword evidence="2" id="KW-1185">Reference proteome</keyword>
<evidence type="ECO:0000313" key="1">
    <source>
        <dbReference type="EMBL" id="CAP39226.2"/>
    </source>
</evidence>
<gene>
    <name evidence="1 3" type="ORF">CBG22688</name>
    <name evidence="1" type="ORF">CBG_22688</name>
</gene>
<protein>
    <submittedName>
        <fullName evidence="1">Protein CBG22688</fullName>
    </submittedName>
</protein>
<dbReference type="PANTHER" id="PTHR31379:SF1">
    <property type="entry name" value="F-BOX C PROTEIN-RELATED"/>
    <property type="match status" value="1"/>
</dbReference>
<sequence>MQNMFGLLSSMKVNSFDYWDTGLHEFHPLVESPLQEFRFKVSHPSDLENSHVRTSKKIVITRYVYNEPDIWLETHKNLPNQEVIVDRVIDDLHDNSILDLIEYWKETRGAVESSFSICKEIGDTMEMFLENVKIRFQGSLVKSGQTDKSTSTKIKSVSIKIDSVSKIVVYGNTHIQTARDSKVLIKVMAVESSEEVSELILKHFYDIRDYL</sequence>